<sequence>MRVRANGVYHAQLCRFHDMFSAQLIMCVTSCIIYGRIKELVQPIAFALQDLFKTSALLSIFFSHASLVFFYIYLPDGSLISTIW</sequence>
<feature type="transmembrane region" description="Helical" evidence="1">
    <location>
        <begin position="57"/>
        <end position="74"/>
    </location>
</feature>
<accession>A0A1I8EPM6</accession>
<evidence type="ECO:0000256" key="1">
    <source>
        <dbReference type="SAM" id="Phobius"/>
    </source>
</evidence>
<feature type="transmembrane region" description="Helical" evidence="1">
    <location>
        <begin position="20"/>
        <end position="37"/>
    </location>
</feature>
<protein>
    <submittedName>
        <fullName evidence="2">Uncharacterized protein</fullName>
    </submittedName>
</protein>
<proteinExistence type="predicted"/>
<keyword evidence="1" id="KW-0812">Transmembrane</keyword>
<keyword evidence="1" id="KW-0472">Membrane</keyword>
<dbReference type="WBParaSite" id="maker-PairedContig_3564-snap-gene-0.6-mRNA-1">
    <property type="protein sequence ID" value="maker-PairedContig_3564-snap-gene-0.6-mRNA-1"/>
    <property type="gene ID" value="maker-PairedContig_3564-snap-gene-0.6"/>
</dbReference>
<organism evidence="2">
    <name type="scientific">Wuchereria bancrofti</name>
    <dbReference type="NCBI Taxonomy" id="6293"/>
    <lineage>
        <taxon>Eukaryota</taxon>
        <taxon>Metazoa</taxon>
        <taxon>Ecdysozoa</taxon>
        <taxon>Nematoda</taxon>
        <taxon>Chromadorea</taxon>
        <taxon>Rhabditida</taxon>
        <taxon>Spirurina</taxon>
        <taxon>Spiruromorpha</taxon>
        <taxon>Filarioidea</taxon>
        <taxon>Onchocercidae</taxon>
        <taxon>Wuchereria</taxon>
    </lineage>
</organism>
<keyword evidence="1" id="KW-1133">Transmembrane helix</keyword>
<evidence type="ECO:0000313" key="2">
    <source>
        <dbReference type="WBParaSite" id="maker-PairedContig_3564-snap-gene-0.6-mRNA-1"/>
    </source>
</evidence>
<name>A0A1I8EPM6_WUCBA</name>
<reference evidence="2" key="1">
    <citation type="submission" date="2016-11" db="UniProtKB">
        <authorList>
            <consortium name="WormBaseParasite"/>
        </authorList>
    </citation>
    <scope>IDENTIFICATION</scope>
    <source>
        <strain evidence="2">pt0022</strain>
    </source>
</reference>
<dbReference type="AlphaFoldDB" id="A0A1I8EPM6"/>